<dbReference type="PANTHER" id="PTHR31657">
    <property type="entry name" value="ETHYLENE-RESPONSIVE TRANSCRIPTION FACTOR ERF061"/>
    <property type="match status" value="1"/>
</dbReference>
<dbReference type="InterPro" id="IPR051758">
    <property type="entry name" value="ERF/AP2-like"/>
</dbReference>
<gene>
    <name evidence="10" type="ORF">Ddye_007371</name>
</gene>
<proteinExistence type="inferred from homology"/>
<evidence type="ECO:0000256" key="5">
    <source>
        <dbReference type="ARBA" id="ARBA00023159"/>
    </source>
</evidence>
<sequence length="81" mass="9439">MGKWVAEIRMKVSQNRMKVWLGTYETVEAATYAYDRATYKLKREYARLNFPNLKDSNKLGFLDSSRLNALKNTDDAKIQTT</sequence>
<keyword evidence="4" id="KW-0238">DNA-binding</keyword>
<dbReference type="GO" id="GO:0000976">
    <property type="term" value="F:transcription cis-regulatory region binding"/>
    <property type="evidence" value="ECO:0007669"/>
    <property type="project" value="UniProtKB-ARBA"/>
</dbReference>
<dbReference type="GO" id="GO:0003700">
    <property type="term" value="F:DNA-binding transcription factor activity"/>
    <property type="evidence" value="ECO:0007669"/>
    <property type="project" value="InterPro"/>
</dbReference>
<comment type="similarity">
    <text evidence="8">Belongs to the AP2/ERF transcription factor family. ERF subfamily.</text>
</comment>
<dbReference type="Gene3D" id="3.30.730.10">
    <property type="entry name" value="AP2/ERF domain"/>
    <property type="match status" value="1"/>
</dbReference>
<dbReference type="Proteomes" id="UP001280121">
    <property type="component" value="Unassembled WGS sequence"/>
</dbReference>
<dbReference type="EMBL" id="JANJYI010000002">
    <property type="protein sequence ID" value="KAK2660838.1"/>
    <property type="molecule type" value="Genomic_DNA"/>
</dbReference>
<comment type="caution">
    <text evidence="10">The sequence shown here is derived from an EMBL/GenBank/DDBJ whole genome shotgun (WGS) entry which is preliminary data.</text>
</comment>
<evidence type="ECO:0000256" key="6">
    <source>
        <dbReference type="ARBA" id="ARBA00023163"/>
    </source>
</evidence>
<dbReference type="SUPFAM" id="SSF54171">
    <property type="entry name" value="DNA-binding domain"/>
    <property type="match status" value="1"/>
</dbReference>
<reference evidence="10" key="1">
    <citation type="journal article" date="2023" name="Plant J.">
        <title>Genome sequences and population genomics provide insights into the demographic history, inbreeding, and mutation load of two 'living fossil' tree species of Dipteronia.</title>
        <authorList>
            <person name="Feng Y."/>
            <person name="Comes H.P."/>
            <person name="Chen J."/>
            <person name="Zhu S."/>
            <person name="Lu R."/>
            <person name="Zhang X."/>
            <person name="Li P."/>
            <person name="Qiu J."/>
            <person name="Olsen K.M."/>
            <person name="Qiu Y."/>
        </authorList>
    </citation>
    <scope>NUCLEOTIDE SEQUENCE</scope>
    <source>
        <strain evidence="10">KIB01</strain>
    </source>
</reference>
<evidence type="ECO:0000313" key="10">
    <source>
        <dbReference type="EMBL" id="KAK2660838.1"/>
    </source>
</evidence>
<accession>A0AAE0CS29</accession>
<keyword evidence="11" id="KW-1185">Reference proteome</keyword>
<name>A0AAE0CS29_9ROSI</name>
<dbReference type="AlphaFoldDB" id="A0AAE0CS29"/>
<keyword evidence="5" id="KW-0010">Activator</keyword>
<evidence type="ECO:0000256" key="2">
    <source>
        <dbReference type="ARBA" id="ARBA00022745"/>
    </source>
</evidence>
<dbReference type="GO" id="GO:0009873">
    <property type="term" value="P:ethylene-activated signaling pathway"/>
    <property type="evidence" value="ECO:0007669"/>
    <property type="project" value="UniProtKB-KW"/>
</dbReference>
<evidence type="ECO:0000313" key="11">
    <source>
        <dbReference type="Proteomes" id="UP001280121"/>
    </source>
</evidence>
<dbReference type="SMART" id="SM00380">
    <property type="entry name" value="AP2"/>
    <property type="match status" value="1"/>
</dbReference>
<evidence type="ECO:0000256" key="7">
    <source>
        <dbReference type="ARBA" id="ARBA00023242"/>
    </source>
</evidence>
<feature type="domain" description="AP2/ERF" evidence="9">
    <location>
        <begin position="1"/>
        <end position="51"/>
    </location>
</feature>
<keyword evidence="7" id="KW-0539">Nucleus</keyword>
<evidence type="ECO:0000259" key="9">
    <source>
        <dbReference type="PROSITE" id="PS51032"/>
    </source>
</evidence>
<keyword evidence="3" id="KW-0805">Transcription regulation</keyword>
<dbReference type="PROSITE" id="PS51032">
    <property type="entry name" value="AP2_ERF"/>
    <property type="match status" value="1"/>
</dbReference>
<keyword evidence="6" id="KW-0804">Transcription</keyword>
<protein>
    <recommendedName>
        <fullName evidence="9">AP2/ERF domain-containing protein</fullName>
    </recommendedName>
</protein>
<evidence type="ECO:0000256" key="1">
    <source>
        <dbReference type="ARBA" id="ARBA00004123"/>
    </source>
</evidence>
<comment type="subcellular location">
    <subcellularLocation>
        <location evidence="1">Nucleus</location>
    </subcellularLocation>
</comment>
<dbReference type="InterPro" id="IPR036955">
    <property type="entry name" value="AP2/ERF_dom_sf"/>
</dbReference>
<dbReference type="InterPro" id="IPR016177">
    <property type="entry name" value="DNA-bd_dom_sf"/>
</dbReference>
<dbReference type="InterPro" id="IPR001471">
    <property type="entry name" value="AP2/ERF_dom"/>
</dbReference>
<organism evidence="10 11">
    <name type="scientific">Dipteronia dyeriana</name>
    <dbReference type="NCBI Taxonomy" id="168575"/>
    <lineage>
        <taxon>Eukaryota</taxon>
        <taxon>Viridiplantae</taxon>
        <taxon>Streptophyta</taxon>
        <taxon>Embryophyta</taxon>
        <taxon>Tracheophyta</taxon>
        <taxon>Spermatophyta</taxon>
        <taxon>Magnoliopsida</taxon>
        <taxon>eudicotyledons</taxon>
        <taxon>Gunneridae</taxon>
        <taxon>Pentapetalae</taxon>
        <taxon>rosids</taxon>
        <taxon>malvids</taxon>
        <taxon>Sapindales</taxon>
        <taxon>Sapindaceae</taxon>
        <taxon>Hippocastanoideae</taxon>
        <taxon>Acereae</taxon>
        <taxon>Dipteronia</taxon>
    </lineage>
</organism>
<evidence type="ECO:0000256" key="3">
    <source>
        <dbReference type="ARBA" id="ARBA00023015"/>
    </source>
</evidence>
<dbReference type="PANTHER" id="PTHR31657:SF20">
    <property type="entry name" value="ETHYLENE-RESPONSIVE TRANSCRIPTION FACTOR ERF061"/>
    <property type="match status" value="1"/>
</dbReference>
<evidence type="ECO:0000256" key="8">
    <source>
        <dbReference type="ARBA" id="ARBA00024343"/>
    </source>
</evidence>
<dbReference type="GO" id="GO:0005634">
    <property type="term" value="C:nucleus"/>
    <property type="evidence" value="ECO:0007669"/>
    <property type="project" value="UniProtKB-SubCell"/>
</dbReference>
<keyword evidence="2" id="KW-0936">Ethylene signaling pathway</keyword>
<evidence type="ECO:0000256" key="4">
    <source>
        <dbReference type="ARBA" id="ARBA00023125"/>
    </source>
</evidence>
<dbReference type="CDD" id="cd00018">
    <property type="entry name" value="AP2"/>
    <property type="match status" value="1"/>
</dbReference>